<organism evidence="1 2">
    <name type="scientific">Cupriavidus taiwanensis</name>
    <dbReference type="NCBI Taxonomy" id="164546"/>
    <lineage>
        <taxon>Bacteria</taxon>
        <taxon>Pseudomonadati</taxon>
        <taxon>Pseudomonadota</taxon>
        <taxon>Betaproteobacteria</taxon>
        <taxon>Burkholderiales</taxon>
        <taxon>Burkholderiaceae</taxon>
        <taxon>Cupriavidus</taxon>
    </lineage>
</organism>
<dbReference type="EMBL" id="OFSQ01000038">
    <property type="protein sequence ID" value="SOY68253.1"/>
    <property type="molecule type" value="Genomic_DNA"/>
</dbReference>
<comment type="caution">
    <text evidence="1">The sequence shown here is derived from an EMBL/GenBank/DDBJ whole genome shotgun (WGS) entry which is preliminary data.</text>
</comment>
<dbReference type="Proteomes" id="UP000256780">
    <property type="component" value="Chromosome CBM2587_b"/>
</dbReference>
<proteinExistence type="predicted"/>
<dbReference type="AlphaFoldDB" id="A0A976A8J7"/>
<gene>
    <name evidence="1" type="ORF">CBM2587_B90689</name>
</gene>
<protein>
    <submittedName>
        <fullName evidence="1">Uncharacterized protein</fullName>
    </submittedName>
</protein>
<reference evidence="1 2" key="1">
    <citation type="submission" date="2018-01" db="EMBL/GenBank/DDBJ databases">
        <authorList>
            <person name="Clerissi C."/>
        </authorList>
    </citation>
    <scope>NUCLEOTIDE SEQUENCE [LARGE SCALE GENOMIC DNA]</scope>
    <source>
        <strain evidence="1">Cupriavidus sp. LMG 19464</strain>
    </source>
</reference>
<accession>A0A976A8J7</accession>
<evidence type="ECO:0000313" key="2">
    <source>
        <dbReference type="Proteomes" id="UP000256780"/>
    </source>
</evidence>
<sequence length="88" mass="9864">MRTTFAMVLSPGIWLVQNTLQLQETVEIAAPAGFALATDDFAFHAMRLYDRGCGRADRAPDRHLTARQRWLGNPDTCSRTDQLPRGFA</sequence>
<evidence type="ECO:0000313" key="1">
    <source>
        <dbReference type="EMBL" id="SOY68253.1"/>
    </source>
</evidence>
<name>A0A976A8J7_9BURK</name>